<evidence type="ECO:0000256" key="1">
    <source>
        <dbReference type="ARBA" id="ARBA00023239"/>
    </source>
</evidence>
<dbReference type="SMART" id="SM00858">
    <property type="entry name" value="SAF"/>
    <property type="match status" value="1"/>
</dbReference>
<gene>
    <name evidence="3" type="ORF">L2W38_10530</name>
</gene>
<keyword evidence="3" id="KW-0378">Hydrolase</keyword>
<evidence type="ECO:0000313" key="3">
    <source>
        <dbReference type="EMBL" id="MCF4143247.1"/>
    </source>
</evidence>
<sequence>MIEVKGLQNHEADNVATLFGAGVKPGDDVEVSDPTGDKTVYRVLNQVPFGHKIAITKIAEGEQVTKYGEEIGVATCEIAAGEHVHVHNVDSIRGRGDWADNEGDKR</sequence>
<feature type="domain" description="SAF" evidence="2">
    <location>
        <begin position="13"/>
        <end position="90"/>
    </location>
</feature>
<dbReference type="Pfam" id="PF08666">
    <property type="entry name" value="SAF"/>
    <property type="match status" value="1"/>
</dbReference>
<protein>
    <submittedName>
        <fullName evidence="3">UxaA family hydrolase</fullName>
    </submittedName>
</protein>
<dbReference type="Proteomes" id="UP001200430">
    <property type="component" value="Unassembled WGS sequence"/>
</dbReference>
<keyword evidence="1" id="KW-0456">Lyase</keyword>
<keyword evidence="4" id="KW-1185">Reference proteome</keyword>
<dbReference type="CDD" id="cd11613">
    <property type="entry name" value="SAF_AH_GD"/>
    <property type="match status" value="1"/>
</dbReference>
<dbReference type="InterPro" id="IPR052172">
    <property type="entry name" value="UxaA_altronate/galactarate_dh"/>
</dbReference>
<dbReference type="EMBL" id="JAKGUD010000012">
    <property type="protein sequence ID" value="MCF4143247.1"/>
    <property type="molecule type" value="Genomic_DNA"/>
</dbReference>
<dbReference type="GO" id="GO:0016787">
    <property type="term" value="F:hydrolase activity"/>
    <property type="evidence" value="ECO:0007669"/>
    <property type="project" value="UniProtKB-KW"/>
</dbReference>
<name>A0ABS9EPY2_9BACT</name>
<dbReference type="Gene3D" id="2.30.130.110">
    <property type="match status" value="1"/>
</dbReference>
<organism evidence="3 4">
    <name type="scientific">Dethiosulfovibrio marinus</name>
    <dbReference type="NCBI Taxonomy" id="133532"/>
    <lineage>
        <taxon>Bacteria</taxon>
        <taxon>Thermotogati</taxon>
        <taxon>Synergistota</taxon>
        <taxon>Synergistia</taxon>
        <taxon>Synergistales</taxon>
        <taxon>Dethiosulfovibrionaceae</taxon>
        <taxon>Dethiosulfovibrio</taxon>
    </lineage>
</organism>
<evidence type="ECO:0000313" key="4">
    <source>
        <dbReference type="Proteomes" id="UP001200430"/>
    </source>
</evidence>
<dbReference type="InterPro" id="IPR044144">
    <property type="entry name" value="SAF_UxaA/GarD"/>
</dbReference>
<dbReference type="RefSeq" id="WP_236099949.1">
    <property type="nucleotide sequence ID" value="NZ_JAKGUD010000012.1"/>
</dbReference>
<reference evidence="3 4" key="1">
    <citation type="submission" date="2022-01" db="EMBL/GenBank/DDBJ databases">
        <title>Dethiosulfovibrio faecalis sp. nov., a novel proteolytic, non-sulfur-reducing bacterium isolated from a marine aquaculture solid waste bioreactor.</title>
        <authorList>
            <person name="Grabowski S."/>
            <person name="Apolinario E."/>
            <person name="Schneider N."/>
            <person name="Marshall C.W."/>
            <person name="Sowers K.R."/>
        </authorList>
    </citation>
    <scope>NUCLEOTIDE SEQUENCE [LARGE SCALE GENOMIC DNA]</scope>
    <source>
        <strain evidence="3 4">DSM 12537</strain>
    </source>
</reference>
<dbReference type="PANTHER" id="PTHR30536:SF5">
    <property type="entry name" value="ALTRONATE DEHYDRATASE"/>
    <property type="match status" value="1"/>
</dbReference>
<evidence type="ECO:0000259" key="2">
    <source>
        <dbReference type="SMART" id="SM00858"/>
    </source>
</evidence>
<accession>A0ABS9EPY2</accession>
<proteinExistence type="predicted"/>
<dbReference type="InterPro" id="IPR013974">
    <property type="entry name" value="SAF"/>
</dbReference>
<comment type="caution">
    <text evidence="3">The sequence shown here is derived from an EMBL/GenBank/DDBJ whole genome shotgun (WGS) entry which is preliminary data.</text>
</comment>
<dbReference type="PANTHER" id="PTHR30536">
    <property type="entry name" value="ALTRONATE/GALACTARATE DEHYDRATASE"/>
    <property type="match status" value="1"/>
</dbReference>